<keyword evidence="1" id="KW-0732">Signal</keyword>
<evidence type="ECO:0000313" key="3">
    <source>
        <dbReference type="Proteomes" id="UP001516464"/>
    </source>
</evidence>
<feature type="signal peptide" evidence="1">
    <location>
        <begin position="1"/>
        <end position="15"/>
    </location>
</feature>
<gene>
    <name evidence="2" type="ORF">TCON_2170</name>
</gene>
<comment type="caution">
    <text evidence="2">The sequence shown here is derived from an EMBL/GenBank/DDBJ whole genome shotgun (WGS) entry which is preliminary data.</text>
</comment>
<reference evidence="2 3" key="1">
    <citation type="submission" date="2019-01" db="EMBL/GenBank/DDBJ databases">
        <title>Genomes sequencing and comparative genomics of infectious freshwater microsporidia, Cucumispora dikerogammari and Thelohania contejeani.</title>
        <authorList>
            <person name="Cormier A."/>
            <person name="Giraud I."/>
            <person name="Wattier R."/>
            <person name="Teixeira M."/>
            <person name="Grandjean F."/>
            <person name="Rigaud T."/>
            <person name="Cordaux R."/>
        </authorList>
    </citation>
    <scope>NUCLEOTIDE SEQUENCE [LARGE SCALE GENOMIC DNA]</scope>
    <source>
        <strain evidence="2">T1</strain>
        <tissue evidence="2">Spores</tissue>
    </source>
</reference>
<organism evidence="2 3">
    <name type="scientific">Astathelohania contejeani</name>
    <dbReference type="NCBI Taxonomy" id="164912"/>
    <lineage>
        <taxon>Eukaryota</taxon>
        <taxon>Fungi</taxon>
        <taxon>Fungi incertae sedis</taxon>
        <taxon>Microsporidia</taxon>
        <taxon>Astathelohaniidae</taxon>
        <taxon>Astathelohania</taxon>
    </lineage>
</organism>
<protein>
    <submittedName>
        <fullName evidence="2">Uncharacterized protein</fullName>
    </submittedName>
</protein>
<sequence length="346" mass="39822">MLIFFLNYILAGSFTSESGNLSLSNYSSLYERKHNICKPKKNWFGCHPNKRMNYKCGTSSRSDCNPCKPCISDCSNSSSFRSDDSSCDDRLRGILRCLFHNGSSETRTAVLRFGHKLSAEIKEVSNDTQRCLLDKINKEFAELYEKVRKIFNHHHDKEDFYFNPNGPNGSFNTSIKNLLDQKLSSLDSNIRSMLINNHSELTKGDATSLKNEILVTTKNEFNNLFNSINQLVKSSLESNSLKWASKDENGNEKHKVLQAIRETERNIEAIVRTMLDKQQKILLEKVEGFLCGLIRVLTKIWLRIEKEVVCVVKKFCCPIKPRKCYPVKRKYNCGQRRGTSQFNIPF</sequence>
<feature type="chain" id="PRO_5047322789" evidence="1">
    <location>
        <begin position="16"/>
        <end position="346"/>
    </location>
</feature>
<dbReference type="Proteomes" id="UP001516464">
    <property type="component" value="Unassembled WGS sequence"/>
</dbReference>
<keyword evidence="3" id="KW-1185">Reference proteome</keyword>
<accession>A0ABQ7HWS6</accession>
<evidence type="ECO:0000256" key="1">
    <source>
        <dbReference type="SAM" id="SignalP"/>
    </source>
</evidence>
<dbReference type="EMBL" id="SBIQ01000213">
    <property type="protein sequence ID" value="KAF7682609.1"/>
    <property type="molecule type" value="Genomic_DNA"/>
</dbReference>
<name>A0ABQ7HWS6_9MICR</name>
<proteinExistence type="predicted"/>
<evidence type="ECO:0000313" key="2">
    <source>
        <dbReference type="EMBL" id="KAF7682609.1"/>
    </source>
</evidence>